<dbReference type="EMBL" id="JAKXMK010000021">
    <property type="protein sequence ID" value="MCH6168756.1"/>
    <property type="molecule type" value="Genomic_DNA"/>
</dbReference>
<sequence>MTARRRLAVLAACIVVAALLAWYGATRFTPSDTPPPDVGSVRLGPEPGDDVGSYLAELPAQLPPPGVQTLALVQFGNELTAPEALSAVGGAEIDEAVLRVPLTRVQTALRFEPLEPGVAQATALDTARQRAQMQATADAGRLAGRPRDVAAAEAAALAEPGCRCVLALVVRSDRAGLQAVAARSGVRAVEAAPPDATIRELALAPLLPEQTERVDPPPDDGPVPPA</sequence>
<gene>
    <name evidence="2" type="ORF">MMF94_23940</name>
</gene>
<name>A0ABS9TKH1_9PSEU</name>
<protein>
    <submittedName>
        <fullName evidence="2">Uncharacterized protein</fullName>
    </submittedName>
</protein>
<feature type="region of interest" description="Disordered" evidence="1">
    <location>
        <begin position="205"/>
        <end position="226"/>
    </location>
</feature>
<evidence type="ECO:0000313" key="3">
    <source>
        <dbReference type="Proteomes" id="UP001299970"/>
    </source>
</evidence>
<comment type="caution">
    <text evidence="2">The sequence shown here is derived from an EMBL/GenBank/DDBJ whole genome shotgun (WGS) entry which is preliminary data.</text>
</comment>
<proteinExistence type="predicted"/>
<dbReference type="RefSeq" id="WP_241039405.1">
    <property type="nucleotide sequence ID" value="NZ_BAAAJF010000011.1"/>
</dbReference>
<reference evidence="2 3" key="1">
    <citation type="submission" date="2022-03" db="EMBL/GenBank/DDBJ databases">
        <title>Pseudonocardia alaer sp. nov., a novel actinomycete isolated from reed forest soil.</title>
        <authorList>
            <person name="Wang L."/>
        </authorList>
    </citation>
    <scope>NUCLEOTIDE SEQUENCE [LARGE SCALE GENOMIC DNA]</scope>
    <source>
        <strain evidence="2 3">Y-16303</strain>
    </source>
</reference>
<dbReference type="Proteomes" id="UP001299970">
    <property type="component" value="Unassembled WGS sequence"/>
</dbReference>
<evidence type="ECO:0000256" key="1">
    <source>
        <dbReference type="SAM" id="MobiDB-lite"/>
    </source>
</evidence>
<evidence type="ECO:0000313" key="2">
    <source>
        <dbReference type="EMBL" id="MCH6168756.1"/>
    </source>
</evidence>
<keyword evidence="3" id="KW-1185">Reference proteome</keyword>
<organism evidence="2 3">
    <name type="scientific">Pseudonocardia alaniniphila</name>
    <dbReference type="NCBI Taxonomy" id="75291"/>
    <lineage>
        <taxon>Bacteria</taxon>
        <taxon>Bacillati</taxon>
        <taxon>Actinomycetota</taxon>
        <taxon>Actinomycetes</taxon>
        <taxon>Pseudonocardiales</taxon>
        <taxon>Pseudonocardiaceae</taxon>
        <taxon>Pseudonocardia</taxon>
    </lineage>
</organism>
<accession>A0ABS9TKH1</accession>